<dbReference type="PANTHER" id="PTHR45890">
    <property type="entry name" value="AARF DOMAIN CONTAINING KINASE 2 (PREDICTED)"/>
    <property type="match status" value="1"/>
</dbReference>
<proteinExistence type="predicted"/>
<evidence type="ECO:0000313" key="2">
    <source>
        <dbReference type="Proteomes" id="UP000631114"/>
    </source>
</evidence>
<dbReference type="InterPro" id="IPR052402">
    <property type="entry name" value="ADCK_kinase"/>
</dbReference>
<comment type="caution">
    <text evidence="1">The sequence shown here is derived from an EMBL/GenBank/DDBJ whole genome shotgun (WGS) entry which is preliminary data.</text>
</comment>
<dbReference type="Pfam" id="PF03321">
    <property type="entry name" value="GH3"/>
    <property type="match status" value="1"/>
</dbReference>
<accession>A0A835HYY4</accession>
<sequence length="314" mass="36016">MSCRLLCGLVQRSEVLRVKRSFASAFLRAIKVLEDYWRELCSNIKMGDVNDWITDSNCRNVVIGILGQPNPELADFIETQCSEKSWEGIIKKLWPRTKYVDVIVIGSTTQYIPMLEFYSGGLPLVSTIKQKNVSFPKPLYPLVHPSVLVETYEKGESVSRYIDNDDVLLRESLKKKGLFKSKPHVIFLDVGMTAELSENDQDNFLEFFKAVAVRDGRTAAESTMKLSKKQTCHDPSAFIEEVEKSFTFWGTEKGDVVHLVECMHQLLEKVWHHKVNIDGNVCTGMCFFLVLEKNMEAVRQSVRFWTLTYWPPEA</sequence>
<protein>
    <submittedName>
        <fullName evidence="1">Uncharacterized protein</fullName>
    </submittedName>
</protein>
<gene>
    <name evidence="1" type="ORF">IFM89_037897</name>
</gene>
<reference evidence="1 2" key="1">
    <citation type="submission" date="2020-10" db="EMBL/GenBank/DDBJ databases">
        <title>The Coptis chinensis genome and diversification of protoberbering-type alkaloids.</title>
        <authorList>
            <person name="Wang B."/>
            <person name="Shu S."/>
            <person name="Song C."/>
            <person name="Liu Y."/>
        </authorList>
    </citation>
    <scope>NUCLEOTIDE SEQUENCE [LARGE SCALE GENOMIC DNA]</scope>
    <source>
        <strain evidence="1">HL-2020</strain>
        <tissue evidence="1">Leaf</tissue>
    </source>
</reference>
<dbReference type="Proteomes" id="UP000631114">
    <property type="component" value="Unassembled WGS sequence"/>
</dbReference>
<evidence type="ECO:0000313" key="1">
    <source>
        <dbReference type="EMBL" id="KAF9607664.1"/>
    </source>
</evidence>
<keyword evidence="2" id="KW-1185">Reference proteome</keyword>
<dbReference type="PANTHER" id="PTHR45890:SF1">
    <property type="entry name" value="AARF DOMAIN CONTAINING KINASE 2"/>
    <property type="match status" value="1"/>
</dbReference>
<organism evidence="1 2">
    <name type="scientific">Coptis chinensis</name>
    <dbReference type="NCBI Taxonomy" id="261450"/>
    <lineage>
        <taxon>Eukaryota</taxon>
        <taxon>Viridiplantae</taxon>
        <taxon>Streptophyta</taxon>
        <taxon>Embryophyta</taxon>
        <taxon>Tracheophyta</taxon>
        <taxon>Spermatophyta</taxon>
        <taxon>Magnoliopsida</taxon>
        <taxon>Ranunculales</taxon>
        <taxon>Ranunculaceae</taxon>
        <taxon>Coptidoideae</taxon>
        <taxon>Coptis</taxon>
    </lineage>
</organism>
<dbReference type="OrthoDB" id="1290869at2759"/>
<dbReference type="AlphaFoldDB" id="A0A835HYY4"/>
<dbReference type="EMBL" id="JADFTS010000005">
    <property type="protein sequence ID" value="KAF9607664.1"/>
    <property type="molecule type" value="Genomic_DNA"/>
</dbReference>
<name>A0A835HYY4_9MAGN</name>